<dbReference type="InterPro" id="IPR029063">
    <property type="entry name" value="SAM-dependent_MTases_sf"/>
</dbReference>
<dbReference type="Pfam" id="PF08241">
    <property type="entry name" value="Methyltransf_11"/>
    <property type="match status" value="1"/>
</dbReference>
<proteinExistence type="predicted"/>
<evidence type="ECO:0000313" key="3">
    <source>
        <dbReference type="Proteomes" id="UP000768462"/>
    </source>
</evidence>
<dbReference type="CDD" id="cd02440">
    <property type="entry name" value="AdoMet_MTases"/>
    <property type="match status" value="1"/>
</dbReference>
<protein>
    <submittedName>
        <fullName evidence="2">Class I SAM-dependent methyltransferase</fullName>
    </submittedName>
</protein>
<dbReference type="EMBL" id="SVCM01000044">
    <property type="protein sequence ID" value="MBE6059294.1"/>
    <property type="molecule type" value="Genomic_DNA"/>
</dbReference>
<gene>
    <name evidence="2" type="ORF">E7215_03850</name>
</gene>
<sequence>MYEDGRKRSGNVRIIKENLSKFYGGKILDVGTGRGDFIKLLSENLRGYDKIVGIDIHEEILDATREKLHTKNVELIKMDGENMDFEDESFDAVCLSNTLHHLSDKTKVIEEMKRVLKTNGIFIINEMFCDHQNEAQMSHVYVHHIGADIDMITNRMNHNYTYRREEIKEIIRSQGIKILDAFEFKYSDEISTNTDEFEEIYTAVGKRIENIKQSPRYEEIKKRFEDLKEWMNKYGLAGATQLMIIGKK</sequence>
<keyword evidence="2" id="KW-0489">Methyltransferase</keyword>
<dbReference type="SUPFAM" id="SSF53335">
    <property type="entry name" value="S-adenosyl-L-methionine-dependent methyltransferases"/>
    <property type="match status" value="1"/>
</dbReference>
<dbReference type="Proteomes" id="UP000768462">
    <property type="component" value="Unassembled WGS sequence"/>
</dbReference>
<evidence type="ECO:0000259" key="1">
    <source>
        <dbReference type="Pfam" id="PF08241"/>
    </source>
</evidence>
<dbReference type="GO" id="GO:0032259">
    <property type="term" value="P:methylation"/>
    <property type="evidence" value="ECO:0007669"/>
    <property type="project" value="UniProtKB-KW"/>
</dbReference>
<evidence type="ECO:0000313" key="2">
    <source>
        <dbReference type="EMBL" id="MBE6059294.1"/>
    </source>
</evidence>
<dbReference type="GO" id="GO:0008757">
    <property type="term" value="F:S-adenosylmethionine-dependent methyltransferase activity"/>
    <property type="evidence" value="ECO:0007669"/>
    <property type="project" value="InterPro"/>
</dbReference>
<comment type="caution">
    <text evidence="2">The sequence shown here is derived from an EMBL/GenBank/DDBJ whole genome shotgun (WGS) entry which is preliminary data.</text>
</comment>
<organism evidence="2 3">
    <name type="scientific">Clostridium sulfidigenes</name>
    <dbReference type="NCBI Taxonomy" id="318464"/>
    <lineage>
        <taxon>Bacteria</taxon>
        <taxon>Bacillati</taxon>
        <taxon>Bacillota</taxon>
        <taxon>Clostridia</taxon>
        <taxon>Eubacteriales</taxon>
        <taxon>Clostridiaceae</taxon>
        <taxon>Clostridium</taxon>
    </lineage>
</organism>
<keyword evidence="2" id="KW-0808">Transferase</keyword>
<dbReference type="PANTHER" id="PTHR43591">
    <property type="entry name" value="METHYLTRANSFERASE"/>
    <property type="match status" value="1"/>
</dbReference>
<feature type="domain" description="Methyltransferase type 11" evidence="1">
    <location>
        <begin position="28"/>
        <end position="124"/>
    </location>
</feature>
<accession>A0A927ZJJ6</accession>
<dbReference type="AlphaFoldDB" id="A0A927ZJJ6"/>
<dbReference type="Gene3D" id="3.40.50.150">
    <property type="entry name" value="Vaccinia Virus protein VP39"/>
    <property type="match status" value="1"/>
</dbReference>
<reference evidence="2" key="1">
    <citation type="submission" date="2019-04" db="EMBL/GenBank/DDBJ databases">
        <title>Evolution of Biomass-Degrading Anaerobic Consortia Revealed by Metagenomics.</title>
        <authorList>
            <person name="Peng X."/>
        </authorList>
    </citation>
    <scope>NUCLEOTIDE SEQUENCE</scope>
    <source>
        <strain evidence="2">SIG254</strain>
    </source>
</reference>
<dbReference type="InterPro" id="IPR013216">
    <property type="entry name" value="Methyltransf_11"/>
</dbReference>
<name>A0A927ZJJ6_9CLOT</name>